<protein>
    <submittedName>
        <fullName evidence="2">Uncharacterized protein</fullName>
    </submittedName>
</protein>
<name>A0A1J5PAQ1_9ZZZZ</name>
<evidence type="ECO:0000313" key="2">
    <source>
        <dbReference type="EMBL" id="OIQ64532.1"/>
    </source>
</evidence>
<dbReference type="AlphaFoldDB" id="A0A1J5PAQ1"/>
<dbReference type="EMBL" id="MLJW01008041">
    <property type="protein sequence ID" value="OIQ64532.1"/>
    <property type="molecule type" value="Genomic_DNA"/>
</dbReference>
<reference evidence="2" key="1">
    <citation type="submission" date="2016-10" db="EMBL/GenBank/DDBJ databases">
        <title>Sequence of Gallionella enrichment culture.</title>
        <authorList>
            <person name="Poehlein A."/>
            <person name="Muehling M."/>
            <person name="Daniel R."/>
        </authorList>
    </citation>
    <scope>NUCLEOTIDE SEQUENCE</scope>
</reference>
<organism evidence="2">
    <name type="scientific">mine drainage metagenome</name>
    <dbReference type="NCBI Taxonomy" id="410659"/>
    <lineage>
        <taxon>unclassified sequences</taxon>
        <taxon>metagenomes</taxon>
        <taxon>ecological metagenomes</taxon>
    </lineage>
</organism>
<evidence type="ECO:0000256" key="1">
    <source>
        <dbReference type="SAM" id="MobiDB-lite"/>
    </source>
</evidence>
<feature type="region of interest" description="Disordered" evidence="1">
    <location>
        <begin position="66"/>
        <end position="85"/>
    </location>
</feature>
<sequence length="85" mass="9132">MVDLHLVFVEPVIQVAVGIGPRIGIGPGGRRIQCRDIVGMIEAAQEGFGLALGDADGGFRRALRHPGRQPAPHRRQPPHRLAVTV</sequence>
<comment type="caution">
    <text evidence="2">The sequence shown here is derived from an EMBL/GenBank/DDBJ whole genome shotgun (WGS) entry which is preliminary data.</text>
</comment>
<proteinExistence type="predicted"/>
<feature type="compositionally biased region" description="Basic residues" evidence="1">
    <location>
        <begin position="66"/>
        <end position="78"/>
    </location>
</feature>
<gene>
    <name evidence="2" type="ORF">GALL_539170</name>
</gene>
<accession>A0A1J5PAQ1</accession>